<evidence type="ECO:0000313" key="2">
    <source>
        <dbReference type="EMBL" id="JAT92567.1"/>
    </source>
</evidence>
<accession>A0A1E1WZZ6</accession>
<dbReference type="EMBL" id="GFAC01006621">
    <property type="protein sequence ID" value="JAT92567.1"/>
    <property type="molecule type" value="mRNA"/>
</dbReference>
<organism evidence="2">
    <name type="scientific">Amblyomma aureolatum</name>
    <dbReference type="NCBI Taxonomy" id="187763"/>
    <lineage>
        <taxon>Eukaryota</taxon>
        <taxon>Metazoa</taxon>
        <taxon>Ecdysozoa</taxon>
        <taxon>Arthropoda</taxon>
        <taxon>Chelicerata</taxon>
        <taxon>Arachnida</taxon>
        <taxon>Acari</taxon>
        <taxon>Parasitiformes</taxon>
        <taxon>Ixodida</taxon>
        <taxon>Ixodoidea</taxon>
        <taxon>Ixodidae</taxon>
        <taxon>Amblyomminae</taxon>
        <taxon>Amblyomma</taxon>
    </lineage>
</organism>
<feature type="region of interest" description="Disordered" evidence="1">
    <location>
        <begin position="1"/>
        <end position="20"/>
    </location>
</feature>
<dbReference type="AlphaFoldDB" id="A0A1E1WZZ6"/>
<sequence length="158" mass="17323">CSSDLTTTMPVPSTVSEAASNNSVLVSTTAGTTAASTASWTTHNVTSRPLGNVHSFPVVRTPHKYRYYFDPELVVQHPNSSSLKARVRRHLNVVRLNDVDNCVSFMVCEMSRDPLRFGPLGVKVDRFFRYPMWDTGSSAAHYAAMARIGRGSGCRGRG</sequence>
<evidence type="ECO:0000256" key="1">
    <source>
        <dbReference type="SAM" id="MobiDB-lite"/>
    </source>
</evidence>
<proteinExistence type="evidence at transcript level"/>
<protein>
    <submittedName>
        <fullName evidence="2">Putative secreted protein</fullName>
    </submittedName>
</protein>
<name>A0A1E1WZZ6_9ACAR</name>
<feature type="non-terminal residue" evidence="2">
    <location>
        <position position="158"/>
    </location>
</feature>
<reference evidence="2" key="1">
    <citation type="journal article" date="2017" name="Front. Cell. Infect. Microbiol.">
        <title>The Distinct Transcriptional Response of the Midgut of Amblyomma sculptum and Amblyomma aureolatum Ticks to Rickettsia rickettsii Correlates to Their Differences in Susceptibility to Infection.</title>
        <authorList>
            <person name="Martins L.A."/>
            <person name="Galletti M.F.B.M."/>
            <person name="Ribeiro J.M."/>
            <person name="Fujita A."/>
            <person name="Costa F.B."/>
            <person name="Labruna M.B."/>
            <person name="Daffre S."/>
            <person name="Fogaca A.C."/>
        </authorList>
    </citation>
    <scope>NUCLEOTIDE SEQUENCE</scope>
</reference>
<feature type="non-terminal residue" evidence="2">
    <location>
        <position position="1"/>
    </location>
</feature>